<evidence type="ECO:0000313" key="3">
    <source>
        <dbReference type="Proteomes" id="UP000199074"/>
    </source>
</evidence>
<dbReference type="InterPro" id="IPR009078">
    <property type="entry name" value="Ferritin-like_SF"/>
</dbReference>
<dbReference type="AlphaFoldDB" id="A0A1I7NRL8"/>
<dbReference type="Gene3D" id="1.20.1260.10">
    <property type="match status" value="1"/>
</dbReference>
<evidence type="ECO:0000256" key="1">
    <source>
        <dbReference type="SAM" id="Coils"/>
    </source>
</evidence>
<dbReference type="Proteomes" id="UP000199074">
    <property type="component" value="Unassembled WGS sequence"/>
</dbReference>
<feature type="coiled-coil region" evidence="1">
    <location>
        <begin position="40"/>
        <end position="67"/>
    </location>
</feature>
<protein>
    <submittedName>
        <fullName evidence="2">Ferritin-like metal-binding protein YciE</fullName>
    </submittedName>
</protein>
<sequence length="168" mass="18394">MTAAQDLFITGLRNAHAMENQALSIMRPQVERIENYPQVAERLNAHIRETEAQVTRLEEVLDRVGADRSALKDAALSLGGTMASIGHTFAPDEIVKNSFANHAFENYEIAAYRSLLALSDAAGVAEAGSALRQNLSEEEAMAEWILNNIEPLTLQFLALKEGGERAKT</sequence>
<name>A0A1I7NRL8_9HYPH</name>
<dbReference type="InterPro" id="IPR010287">
    <property type="entry name" value="DUF892_YciF-like"/>
</dbReference>
<dbReference type="EMBL" id="FPCK01000003">
    <property type="protein sequence ID" value="SFV37283.1"/>
    <property type="molecule type" value="Genomic_DNA"/>
</dbReference>
<dbReference type="SUPFAM" id="SSF47240">
    <property type="entry name" value="Ferritin-like"/>
    <property type="match status" value="1"/>
</dbReference>
<dbReference type="Pfam" id="PF05974">
    <property type="entry name" value="DUF892"/>
    <property type="match status" value="1"/>
</dbReference>
<dbReference type="PANTHER" id="PTHR30565">
    <property type="entry name" value="PROTEIN YCIF"/>
    <property type="match status" value="1"/>
</dbReference>
<gene>
    <name evidence="2" type="ORF">SAMN05216456_2842</name>
</gene>
<dbReference type="OrthoDB" id="7273732at2"/>
<dbReference type="InterPro" id="IPR012347">
    <property type="entry name" value="Ferritin-like"/>
</dbReference>
<dbReference type="RefSeq" id="WP_092425663.1">
    <property type="nucleotide sequence ID" value="NZ_FPCK01000003.1"/>
</dbReference>
<accession>A0A1I7NRL8</accession>
<reference evidence="2 3" key="1">
    <citation type="submission" date="2016-10" db="EMBL/GenBank/DDBJ databases">
        <authorList>
            <person name="de Groot N.N."/>
        </authorList>
    </citation>
    <scope>NUCLEOTIDE SEQUENCE [LARGE SCALE GENOMIC DNA]</scope>
    <source>
        <strain evidence="2 3">IPL20</strain>
    </source>
</reference>
<organism evidence="2 3">
    <name type="scientific">Devosia crocina</name>
    <dbReference type="NCBI Taxonomy" id="429728"/>
    <lineage>
        <taxon>Bacteria</taxon>
        <taxon>Pseudomonadati</taxon>
        <taxon>Pseudomonadota</taxon>
        <taxon>Alphaproteobacteria</taxon>
        <taxon>Hyphomicrobiales</taxon>
        <taxon>Devosiaceae</taxon>
        <taxon>Devosia</taxon>
    </lineage>
</organism>
<dbReference type="STRING" id="429728.SAMN05216456_2842"/>
<evidence type="ECO:0000313" key="2">
    <source>
        <dbReference type="EMBL" id="SFV37283.1"/>
    </source>
</evidence>
<dbReference type="InterPro" id="IPR047114">
    <property type="entry name" value="YciF"/>
</dbReference>
<keyword evidence="3" id="KW-1185">Reference proteome</keyword>
<proteinExistence type="predicted"/>
<keyword evidence="1" id="KW-0175">Coiled coil</keyword>
<dbReference type="PANTHER" id="PTHR30565:SF9">
    <property type="entry name" value="PROTEIN YCIF"/>
    <property type="match status" value="1"/>
</dbReference>